<evidence type="ECO:0000313" key="2">
    <source>
        <dbReference type="Proteomes" id="UP000242003"/>
    </source>
</evidence>
<dbReference type="Pfam" id="PF25675">
    <property type="entry name" value="Phage_nozzle"/>
    <property type="match status" value="1"/>
</dbReference>
<gene>
    <name evidence="1" type="ORF">RsoP1IDN_30</name>
</gene>
<reference evidence="1 2" key="1">
    <citation type="submission" date="2017-12" db="EMBL/GenBank/DDBJ databases">
        <title>Complete genome sequence of Ralstonia solanacearum infecting bacteriophage RS-IDN-P1 isolated from eggplant soil in Indonesia.</title>
        <authorList>
            <person name="Addy H.S."/>
            <person name="Farid M.M."/>
            <person name="Ahmad A.A."/>
            <person name="Huang Q."/>
        </authorList>
    </citation>
    <scope>NUCLEOTIDE SEQUENCE [LARGE SCALE GENOMIC DNA]</scope>
</reference>
<dbReference type="Proteomes" id="UP000242003">
    <property type="component" value="Segment"/>
</dbReference>
<keyword evidence="2" id="KW-1185">Reference proteome</keyword>
<protein>
    <submittedName>
        <fullName evidence="1">Tail tubular protein B</fullName>
    </submittedName>
</protein>
<dbReference type="InterPro" id="IPR058003">
    <property type="entry name" value="Phage_gp12"/>
</dbReference>
<sequence>MGKVVGSYASIVRGVSEQISSDRLPGQFSEMVNMVDDPVRGKARRHGSALVDERLLMPGTLTDTQKEYLRNYRVYDFFLGGVEYSLIFQSQPRAHGDTLPLIQCMNKATGKFLTVNLSESVAGALDPWKDGGISAVTLVGRFLVMASNQLGPGYATTDKFAATQEWGVAWVRGGAYSRTYKLVIRGAPGSYPGSPVYTATYTTMASSYPSLLDTSDIAQSDPEYQKKVNDRVNAYNSAVNKWVGDALASTQPQNIAAQLAAQLTAAGYVNLAVVGGSIFMDRIADMTCDDSGDGTLFRAVFNEVDDPAKLSTVHGDQKVVRVKPRGTDEVYYMRAVKTDTAMNHFGPVQWVEGPAQVVTPGQVFALAHVTSTTITLANSPAQLAAAIGSAVPGYAPSVCGDLLDAGAVPYFFGRKVSHMTMFQDRLCVVSNGVILMSRTGDYFNWFRKSKLRVDDDDPIEAFALGSEDDIITQSSTYNKDLVFFGERGQYALPGRSAITPKTVSITQVAGERDAMLARPIPVGNLLFYGKYETKLDQTGPSKFAASLSQFQLGLFQDTPETYNASQQLDAYLRGRIIELASLPKPYTVFCRTDGLDNGLYTYRFIDQQGTQARQFDSWSRWEWDERVGTIVGLTTYKATLYVYVVRINAAGVWIGAENFIMDSSTAVSSYLDSQRSGAQYDAATSATKFIAPDNPADEKAQQYMGGKRPYPTAYLGGAVTNYADLRANVFGGDNTRYDVGFQFQSYTDLTPPYVRDRNDKAIVNGRLVVNRYTVSVTETAGMDSYLTAQNQTTNVQRFSGRRVGISNNQVGIQPYSTAVVDVPAGRANTEHSMRLQSRTWLPMTISSIEWVGQLFINSRRV</sequence>
<organism evidence="1 2">
    <name type="scientific">Ralstonia phage RsoP1IDN</name>
    <dbReference type="NCBI Taxonomy" id="2060091"/>
    <lineage>
        <taxon>Viruses</taxon>
        <taxon>Duplodnaviria</taxon>
        <taxon>Heunggongvirae</taxon>
        <taxon>Uroviricota</taxon>
        <taxon>Caudoviricetes</taxon>
        <taxon>Autographivirales</taxon>
        <taxon>Autonotataviridae</taxon>
        <taxon>Okabevirinae</taxon>
        <taxon>Higashivirus</taxon>
        <taxon>Higashivirus RsoP1IDN</taxon>
    </lineage>
</organism>
<name>A0A2P0VPH1_9CAUD</name>
<evidence type="ECO:0000313" key="1">
    <source>
        <dbReference type="EMBL" id="AUG85431.1"/>
    </source>
</evidence>
<dbReference type="EMBL" id="MG652450">
    <property type="protein sequence ID" value="AUG85431.1"/>
    <property type="molecule type" value="Genomic_DNA"/>
</dbReference>
<accession>A0A2P0VPH1</accession>
<proteinExistence type="predicted"/>